<gene>
    <name evidence="2" type="ORF">Sviol_21980</name>
</gene>
<dbReference type="Proteomes" id="UP001050808">
    <property type="component" value="Unassembled WGS sequence"/>
</dbReference>
<dbReference type="InterPro" id="IPR002575">
    <property type="entry name" value="Aminoglycoside_PTrfase"/>
</dbReference>
<dbReference type="Pfam" id="PF01636">
    <property type="entry name" value="APH"/>
    <property type="match status" value="1"/>
</dbReference>
<comment type="caution">
    <text evidence="2">The sequence shown here is derived from an EMBL/GenBank/DDBJ whole genome shotgun (WGS) entry which is preliminary data.</text>
</comment>
<protein>
    <recommendedName>
        <fullName evidence="1">Aminoglycoside phosphotransferase domain-containing protein</fullName>
    </recommendedName>
</protein>
<evidence type="ECO:0000259" key="1">
    <source>
        <dbReference type="Pfam" id="PF01636"/>
    </source>
</evidence>
<organism evidence="2 3">
    <name type="scientific">Streptomyces violascens</name>
    <dbReference type="NCBI Taxonomy" id="67381"/>
    <lineage>
        <taxon>Bacteria</taxon>
        <taxon>Bacillati</taxon>
        <taxon>Actinomycetota</taxon>
        <taxon>Actinomycetes</taxon>
        <taxon>Kitasatosporales</taxon>
        <taxon>Streptomycetaceae</taxon>
        <taxon>Streptomyces</taxon>
    </lineage>
</organism>
<dbReference type="EMBL" id="BNDY01000002">
    <property type="protein sequence ID" value="GHI37790.1"/>
    <property type="molecule type" value="Genomic_DNA"/>
</dbReference>
<evidence type="ECO:0000313" key="3">
    <source>
        <dbReference type="Proteomes" id="UP001050808"/>
    </source>
</evidence>
<accession>A0ABQ3QKI4</accession>
<evidence type="ECO:0000313" key="2">
    <source>
        <dbReference type="EMBL" id="GHI37790.1"/>
    </source>
</evidence>
<dbReference type="SUPFAM" id="SSF56112">
    <property type="entry name" value="Protein kinase-like (PK-like)"/>
    <property type="match status" value="1"/>
</dbReference>
<dbReference type="RefSeq" id="WP_189960889.1">
    <property type="nucleotide sequence ID" value="NZ_BMUA01000002.1"/>
</dbReference>
<reference evidence="2" key="1">
    <citation type="submission" date="2024-05" db="EMBL/GenBank/DDBJ databases">
        <title>Whole genome shotgun sequence of Streptomyces violascens NBRC 12920.</title>
        <authorList>
            <person name="Komaki H."/>
            <person name="Tamura T."/>
        </authorList>
    </citation>
    <scope>NUCLEOTIDE SEQUENCE</scope>
    <source>
        <strain evidence="2">NBRC 12920</strain>
    </source>
</reference>
<sequence>MVNGVDNTGQGWGATRLWVEKSVGAQVEQAVALHGGITSEMRRLYVGGERPRSVVLRSFVMEFYVRHARGLLTREADILTLLARTGVPAAELIAVDPAGDHCDHPSLLMSLLPGEVRLDIPGADERAPLLARQLLDIHRVEVGASERPRDYEAWTTADEVEAPEDTRRPDVWRRAIDVIRRRPPTYRPVFLHRDFHPGNVLFTGAGEDLRVSGVVDWVETSWGPADLDVAHCSTNLALLHGAPAGLAFAEEYAAAGGQLAPDPYDRLYWRLLDALAFAPDAEDVADPWRALGRTDLTEDLVKERLEDYVQAVLDLCTRETDAS</sequence>
<dbReference type="PANTHER" id="PTHR21310">
    <property type="entry name" value="AMINOGLYCOSIDE PHOSPHOTRANSFERASE-RELATED-RELATED"/>
    <property type="match status" value="1"/>
</dbReference>
<dbReference type="InterPro" id="IPR051678">
    <property type="entry name" value="AGP_Transferase"/>
</dbReference>
<proteinExistence type="predicted"/>
<name>A0ABQ3QKI4_9ACTN</name>
<feature type="domain" description="Aminoglycoside phosphotransferase" evidence="1">
    <location>
        <begin position="42"/>
        <end position="262"/>
    </location>
</feature>
<keyword evidence="3" id="KW-1185">Reference proteome</keyword>
<dbReference type="InterPro" id="IPR011009">
    <property type="entry name" value="Kinase-like_dom_sf"/>
</dbReference>
<dbReference type="Gene3D" id="3.90.1200.10">
    <property type="match status" value="1"/>
</dbReference>